<protein>
    <submittedName>
        <fullName evidence="1">THAP-type domain-containing protein</fullName>
    </submittedName>
</protein>
<keyword evidence="2" id="KW-1185">Reference proteome</keyword>
<sequence>MLAFHQKNLISNGVIILMYSIETLQEILMRRQDNYLAKGIEFYREYAKMDNLKNSDETHTYTDRFNKGGKQNSKDFEKIPLFKFLSQSTAGGLKDINFNQNRLEVRIQNNNNIILVARYLINQFFGIAKQVDQMIIPVHQHFCKYTRLPSPKTGNCKILSSSTPKITIDDFKNVSTNDTTELHLYKYYKVESKDCVIYYICGYITKNYIMCNTCELCRKELIGSKTYSNKPEATLINLKTKSGLIHPNEFLLKTHFQTNDAPLIYLNNF</sequence>
<dbReference type="EMBL" id="VUJU01012439">
    <property type="protein sequence ID" value="KAF0707684.1"/>
    <property type="molecule type" value="Genomic_DNA"/>
</dbReference>
<gene>
    <name evidence="1" type="ORF">FWK35_00026269</name>
</gene>
<evidence type="ECO:0000313" key="1">
    <source>
        <dbReference type="EMBL" id="KAF0707684.1"/>
    </source>
</evidence>
<proteinExistence type="predicted"/>
<organism evidence="1 2">
    <name type="scientific">Aphis craccivora</name>
    <name type="common">Cowpea aphid</name>
    <dbReference type="NCBI Taxonomy" id="307492"/>
    <lineage>
        <taxon>Eukaryota</taxon>
        <taxon>Metazoa</taxon>
        <taxon>Ecdysozoa</taxon>
        <taxon>Arthropoda</taxon>
        <taxon>Hexapoda</taxon>
        <taxon>Insecta</taxon>
        <taxon>Pterygota</taxon>
        <taxon>Neoptera</taxon>
        <taxon>Paraneoptera</taxon>
        <taxon>Hemiptera</taxon>
        <taxon>Sternorrhyncha</taxon>
        <taxon>Aphidomorpha</taxon>
        <taxon>Aphidoidea</taxon>
        <taxon>Aphididae</taxon>
        <taxon>Aphidini</taxon>
        <taxon>Aphis</taxon>
        <taxon>Aphis</taxon>
    </lineage>
</organism>
<dbReference type="AlphaFoldDB" id="A0A6G0VV41"/>
<name>A0A6G0VV41_APHCR</name>
<feature type="non-terminal residue" evidence="1">
    <location>
        <position position="269"/>
    </location>
</feature>
<dbReference type="Proteomes" id="UP000478052">
    <property type="component" value="Unassembled WGS sequence"/>
</dbReference>
<evidence type="ECO:0000313" key="2">
    <source>
        <dbReference type="Proteomes" id="UP000478052"/>
    </source>
</evidence>
<accession>A0A6G0VV41</accession>
<comment type="caution">
    <text evidence="1">The sequence shown here is derived from an EMBL/GenBank/DDBJ whole genome shotgun (WGS) entry which is preliminary data.</text>
</comment>
<reference evidence="1 2" key="1">
    <citation type="submission" date="2019-08" db="EMBL/GenBank/DDBJ databases">
        <title>Whole genome of Aphis craccivora.</title>
        <authorList>
            <person name="Voronova N.V."/>
            <person name="Shulinski R.S."/>
            <person name="Bandarenka Y.V."/>
            <person name="Zhorov D.G."/>
            <person name="Warner D."/>
        </authorList>
    </citation>
    <scope>NUCLEOTIDE SEQUENCE [LARGE SCALE GENOMIC DNA]</scope>
    <source>
        <strain evidence="1">180601</strain>
        <tissue evidence="1">Whole Body</tissue>
    </source>
</reference>